<dbReference type="AlphaFoldDB" id="A0AAF0ZB83"/>
<evidence type="ECO:0000313" key="2">
    <source>
        <dbReference type="EMBL" id="WPF87794.1"/>
    </source>
</evidence>
<dbReference type="NCBIfam" id="TIGR02595">
    <property type="entry name" value="PEP_CTERM"/>
    <property type="match status" value="1"/>
</dbReference>
<dbReference type="RefSeq" id="WP_320001204.1">
    <property type="nucleotide sequence ID" value="NZ_CP138348.1"/>
</dbReference>
<feature type="signal peptide" evidence="1">
    <location>
        <begin position="1"/>
        <end position="27"/>
    </location>
</feature>
<proteinExistence type="predicted"/>
<feature type="chain" id="PRO_5042178906" evidence="1">
    <location>
        <begin position="28"/>
        <end position="210"/>
    </location>
</feature>
<sequence length="210" mass="22806">MNKLLSLTFGVSSLTLMGLGVSLPVQALNLFTSCDVPNTSDNIVTGVSSCNYLPYEPQSNQQDFINTNPITVNEAKMFEQTDWSFLSRYNADTQSWGVEGNQGASITENKIEGNWGFNDLNSYSQVAMLFKDGNGTALTTYLLSSTDGTFKNPFYNPSGSLVTEKEISHISFYVRGTSQPVPEPLTILGTGLALGLGGLFKSKQKQKSVV</sequence>
<dbReference type="InterPro" id="IPR026374">
    <property type="entry name" value="Cyano_PEP"/>
</dbReference>
<protein>
    <submittedName>
        <fullName evidence="2">PEP-CTERM sorting domain-containing protein</fullName>
    </submittedName>
</protein>
<accession>A0AAF0ZB83</accession>
<reference evidence="2" key="1">
    <citation type="submission" date="2023-11" db="EMBL/GenBank/DDBJ databases">
        <title>Genome sequence of Cyanobacterium aponinum BCRC AL20115.</title>
        <authorList>
            <person name="Chang H.-Y."/>
            <person name="Lin K.-M."/>
            <person name="Hsueh H.-T."/>
            <person name="Chu H.-A."/>
            <person name="Kuo C.-H."/>
        </authorList>
    </citation>
    <scope>NUCLEOTIDE SEQUENCE</scope>
    <source>
        <strain evidence="2">AL20115</strain>
    </source>
</reference>
<evidence type="ECO:0000256" key="1">
    <source>
        <dbReference type="SAM" id="SignalP"/>
    </source>
</evidence>
<dbReference type="InterPro" id="IPR013424">
    <property type="entry name" value="Ice-binding_C"/>
</dbReference>
<organism evidence="2">
    <name type="scientific">Cyanobacterium aponinum AL20115</name>
    <dbReference type="NCBI Taxonomy" id="3090662"/>
    <lineage>
        <taxon>Bacteria</taxon>
        <taxon>Bacillati</taxon>
        <taxon>Cyanobacteriota</taxon>
        <taxon>Cyanophyceae</taxon>
        <taxon>Oscillatoriophycideae</taxon>
        <taxon>Chroococcales</taxon>
        <taxon>Geminocystaceae</taxon>
        <taxon>Cyanobacterium</taxon>
    </lineage>
</organism>
<dbReference type="NCBIfam" id="TIGR04155">
    <property type="entry name" value="cyano_PEP"/>
    <property type="match status" value="1"/>
</dbReference>
<name>A0AAF0ZB83_9CHRO</name>
<keyword evidence="1" id="KW-0732">Signal</keyword>
<dbReference type="EMBL" id="CP138348">
    <property type="protein sequence ID" value="WPF87794.1"/>
    <property type="molecule type" value="Genomic_DNA"/>
</dbReference>
<dbReference type="PROSITE" id="PS51257">
    <property type="entry name" value="PROKAR_LIPOPROTEIN"/>
    <property type="match status" value="1"/>
</dbReference>
<gene>
    <name evidence="2" type="ORF">SAY89_13440</name>
</gene>